<keyword evidence="2" id="KW-1185">Reference proteome</keyword>
<accession>A0A559ID49</accession>
<organism evidence="1 2">
    <name type="scientific">Paenibacillus agilis</name>
    <dbReference type="NCBI Taxonomy" id="3020863"/>
    <lineage>
        <taxon>Bacteria</taxon>
        <taxon>Bacillati</taxon>
        <taxon>Bacillota</taxon>
        <taxon>Bacilli</taxon>
        <taxon>Bacillales</taxon>
        <taxon>Paenibacillaceae</taxon>
        <taxon>Paenibacillus</taxon>
    </lineage>
</organism>
<evidence type="ECO:0000313" key="2">
    <source>
        <dbReference type="Proteomes" id="UP000318102"/>
    </source>
</evidence>
<gene>
    <name evidence="1" type="ORF">FPZ44_24855</name>
</gene>
<name>A0A559ID49_9BACL</name>
<dbReference type="RefSeq" id="WP_144995105.1">
    <property type="nucleotide sequence ID" value="NZ_VNJK01000007.1"/>
</dbReference>
<dbReference type="AlphaFoldDB" id="A0A559ID49"/>
<evidence type="ECO:0000313" key="1">
    <source>
        <dbReference type="EMBL" id="TVX85589.1"/>
    </source>
</evidence>
<dbReference type="OrthoDB" id="2650912at2"/>
<protein>
    <submittedName>
        <fullName evidence="1">Uncharacterized protein</fullName>
    </submittedName>
</protein>
<sequence length="76" mass="9330">MKYKGSVWCDVPKQPKKSKLHLRVERVIKKAEKINYKFNDIELGMFSALARDEWDEKKVNWLALEQFDRLYYRFYP</sequence>
<proteinExistence type="predicted"/>
<reference evidence="1 2" key="1">
    <citation type="submission" date="2019-07" db="EMBL/GenBank/DDBJ databases">
        <authorList>
            <person name="Kim J."/>
        </authorList>
    </citation>
    <scope>NUCLEOTIDE SEQUENCE [LARGE SCALE GENOMIC DNA]</scope>
    <source>
        <strain evidence="1 2">N4</strain>
    </source>
</reference>
<dbReference type="Proteomes" id="UP000318102">
    <property type="component" value="Unassembled WGS sequence"/>
</dbReference>
<comment type="caution">
    <text evidence="1">The sequence shown here is derived from an EMBL/GenBank/DDBJ whole genome shotgun (WGS) entry which is preliminary data.</text>
</comment>
<dbReference type="EMBL" id="VNJK01000007">
    <property type="protein sequence ID" value="TVX85589.1"/>
    <property type="molecule type" value="Genomic_DNA"/>
</dbReference>